<dbReference type="PANTHER" id="PTHR30026">
    <property type="entry name" value="OUTER MEMBRANE PROTEIN TOLC"/>
    <property type="match status" value="1"/>
</dbReference>
<dbReference type="GO" id="GO:0015562">
    <property type="term" value="F:efflux transmembrane transporter activity"/>
    <property type="evidence" value="ECO:0007669"/>
    <property type="project" value="InterPro"/>
</dbReference>
<evidence type="ECO:0000256" key="3">
    <source>
        <dbReference type="ARBA" id="ARBA00022448"/>
    </source>
</evidence>
<evidence type="ECO:0000256" key="4">
    <source>
        <dbReference type="ARBA" id="ARBA00022452"/>
    </source>
</evidence>
<organism evidence="8 9">
    <name type="scientific">Desulfurobacterium thermolithotrophum (strain DSM 11699 / BSA)</name>
    <dbReference type="NCBI Taxonomy" id="868864"/>
    <lineage>
        <taxon>Bacteria</taxon>
        <taxon>Pseudomonadati</taxon>
        <taxon>Aquificota</taxon>
        <taxon>Aquificia</taxon>
        <taxon>Desulfurobacteriales</taxon>
        <taxon>Desulfurobacteriaceae</taxon>
        <taxon>Desulfurobacterium</taxon>
    </lineage>
</organism>
<accession>F0S2H9</accession>
<evidence type="ECO:0000313" key="9">
    <source>
        <dbReference type="Proteomes" id="UP000007102"/>
    </source>
</evidence>
<evidence type="ECO:0000256" key="5">
    <source>
        <dbReference type="ARBA" id="ARBA00022692"/>
    </source>
</evidence>
<evidence type="ECO:0000256" key="6">
    <source>
        <dbReference type="ARBA" id="ARBA00023136"/>
    </source>
</evidence>
<keyword evidence="9" id="KW-1185">Reference proteome</keyword>
<dbReference type="SUPFAM" id="SSF56954">
    <property type="entry name" value="Outer membrane efflux proteins (OEP)"/>
    <property type="match status" value="1"/>
</dbReference>
<dbReference type="GO" id="GO:0015288">
    <property type="term" value="F:porin activity"/>
    <property type="evidence" value="ECO:0007669"/>
    <property type="project" value="TreeGrafter"/>
</dbReference>
<sequence>MSKSIFLLFILFFFSLKNSYAVTISQLKSLIDRYSLEIGIEKTAIEKSKFLREATFRSYFPRISLTGEVDEFYPYTGFLSKSWNQQYTLGISVSANPLNLQRNVQLKVDKYSIEVNKDALEKTRLELYSQAINYLLKLKTLEKLIEIRKELLRSSKEILKISEKKYKNGLVLITDVLKSKANVEKAKTSLRNTEKEYNQTFNLLNELVNFSLKTGEKAEVELLEEVKLPKIKKLISIALLKRPEIYKLKKEIEIAKLNVEIQKKTLSPQLNFSASYTKSGTAFFPDKDNYQLSAVLSFPIFDSGVTKLKSLAVTKDLISKELSLKKQENAIKREVLNAVEAVNSAMEEVKSAKSFLNYSKEAYKRVLNEYKLGVSDIVALLQAFDNLKTAEESYINSLFNLNSAYYELKKATGELLYGGKK</sequence>
<dbReference type="GO" id="GO:0009279">
    <property type="term" value="C:cell outer membrane"/>
    <property type="evidence" value="ECO:0007669"/>
    <property type="project" value="UniProtKB-SubCell"/>
</dbReference>
<comment type="similarity">
    <text evidence="2">Belongs to the outer membrane factor (OMF) (TC 1.B.17) family.</text>
</comment>
<comment type="subcellular location">
    <subcellularLocation>
        <location evidence="1">Cell outer membrane</location>
    </subcellularLocation>
</comment>
<dbReference type="Pfam" id="PF02321">
    <property type="entry name" value="OEP"/>
    <property type="match status" value="2"/>
</dbReference>
<dbReference type="HOGENOM" id="CLU_651705_0_0_0"/>
<dbReference type="OrthoDB" id="13803at2"/>
<evidence type="ECO:0000313" key="8">
    <source>
        <dbReference type="EMBL" id="ADY73051.1"/>
    </source>
</evidence>
<dbReference type="RefSeq" id="WP_013638009.1">
    <property type="nucleotide sequence ID" value="NC_015185.1"/>
</dbReference>
<gene>
    <name evidence="8" type="ordered locus">Dester_0396</name>
</gene>
<keyword evidence="5" id="KW-0812">Transmembrane</keyword>
<dbReference type="eggNOG" id="COG1538">
    <property type="taxonomic scope" value="Bacteria"/>
</dbReference>
<keyword evidence="4" id="KW-1134">Transmembrane beta strand</keyword>
<dbReference type="PANTHER" id="PTHR30026:SF20">
    <property type="entry name" value="OUTER MEMBRANE PROTEIN TOLC"/>
    <property type="match status" value="1"/>
</dbReference>
<dbReference type="AlphaFoldDB" id="F0S2H9"/>
<dbReference type="GO" id="GO:1990281">
    <property type="term" value="C:efflux pump complex"/>
    <property type="evidence" value="ECO:0007669"/>
    <property type="project" value="TreeGrafter"/>
</dbReference>
<dbReference type="Proteomes" id="UP000007102">
    <property type="component" value="Chromosome"/>
</dbReference>
<evidence type="ECO:0000256" key="1">
    <source>
        <dbReference type="ARBA" id="ARBA00004442"/>
    </source>
</evidence>
<dbReference type="STRING" id="868864.Dester_0396"/>
<dbReference type="EMBL" id="CP002543">
    <property type="protein sequence ID" value="ADY73051.1"/>
    <property type="molecule type" value="Genomic_DNA"/>
</dbReference>
<dbReference type="InterPro" id="IPR003423">
    <property type="entry name" value="OMP_efflux"/>
</dbReference>
<dbReference type="KEGG" id="dte:Dester_0396"/>
<keyword evidence="7" id="KW-0998">Cell outer membrane</keyword>
<name>F0S2H9_DESTD</name>
<reference evidence="9" key="2">
    <citation type="submission" date="2011-02" db="EMBL/GenBank/DDBJ databases">
        <title>The complete genome of Desulfurobacterium thermolithotrophum DSM 11699.</title>
        <authorList>
            <consortium name="US DOE Joint Genome Institute (JGI-PGF)"/>
            <person name="Lucas S."/>
            <person name="Copeland A."/>
            <person name="Lapidus A."/>
            <person name="Bruce D."/>
            <person name="Goodwin L."/>
            <person name="Pitluck S."/>
            <person name="Kyrpides N."/>
            <person name="Mavromatis K."/>
            <person name="Pagani I."/>
            <person name="Ivanova N."/>
            <person name="Mikhailova N."/>
            <person name="Daligault H."/>
            <person name="Detter J.C."/>
            <person name="Tapia R."/>
            <person name="Han C."/>
            <person name="Land M."/>
            <person name="Hauser L."/>
            <person name="Markowitz V."/>
            <person name="Cheng J.-F."/>
            <person name="Hugenholtz P."/>
            <person name="Woyke T."/>
            <person name="Wu D."/>
            <person name="Spring S."/>
            <person name="Brambilla E."/>
            <person name="Klenk H.-P."/>
            <person name="Eisen J.A."/>
        </authorList>
    </citation>
    <scope>NUCLEOTIDE SEQUENCE [LARGE SCALE GENOMIC DNA]</scope>
    <source>
        <strain evidence="9">DSM 11699 / BSA</strain>
    </source>
</reference>
<protein>
    <submittedName>
        <fullName evidence="8">Outer membrane efflux protein</fullName>
    </submittedName>
</protein>
<dbReference type="InParanoid" id="F0S2H9"/>
<evidence type="ECO:0000256" key="7">
    <source>
        <dbReference type="ARBA" id="ARBA00023237"/>
    </source>
</evidence>
<evidence type="ECO:0000256" key="2">
    <source>
        <dbReference type="ARBA" id="ARBA00007613"/>
    </source>
</evidence>
<keyword evidence="6" id="KW-0472">Membrane</keyword>
<dbReference type="Gene3D" id="1.20.1600.10">
    <property type="entry name" value="Outer membrane efflux proteins (OEP)"/>
    <property type="match status" value="1"/>
</dbReference>
<reference evidence="8 9" key="1">
    <citation type="journal article" date="2011" name="Stand. Genomic Sci.">
        <title>Complete genome sequence of the thermophilic sulfur-reducer Desulfurobacterium thermolithotrophum type strain (BSA(T)) from a deep-sea hydrothermal vent.</title>
        <authorList>
            <person name="Goker M."/>
            <person name="Daligault H."/>
            <person name="Mwirichia R."/>
            <person name="Lapidus A."/>
            <person name="Lucas S."/>
            <person name="Deshpande S."/>
            <person name="Pagani I."/>
            <person name="Tapia R."/>
            <person name="Cheng J.F."/>
            <person name="Goodwin L."/>
            <person name="Pitluck S."/>
            <person name="Liolios K."/>
            <person name="Ivanova N."/>
            <person name="Mavromatis K."/>
            <person name="Mikhailova N."/>
            <person name="Pati A."/>
            <person name="Chen A."/>
            <person name="Palaniappan K."/>
            <person name="Han C."/>
            <person name="Land M."/>
            <person name="Hauser L."/>
            <person name="Pan C."/>
            <person name="Brambilla E.M."/>
            <person name="Rohde M."/>
            <person name="Spring S."/>
            <person name="Sikorski J."/>
            <person name="Wirth R."/>
            <person name="Detter J.C."/>
            <person name="Woyke T."/>
            <person name="Bristow J."/>
            <person name="Eisen J.A."/>
            <person name="Markowitz V."/>
            <person name="Hugenholtz P."/>
            <person name="Kyrpides N.C."/>
            <person name="Klenk H.P."/>
        </authorList>
    </citation>
    <scope>NUCLEOTIDE SEQUENCE [LARGE SCALE GENOMIC DNA]</scope>
    <source>
        <strain evidence="9">DSM 11699 / BSA</strain>
    </source>
</reference>
<keyword evidence="3" id="KW-0813">Transport</keyword>
<dbReference type="InterPro" id="IPR051906">
    <property type="entry name" value="TolC-like"/>
</dbReference>
<proteinExistence type="inferred from homology"/>